<reference evidence="2 3" key="1">
    <citation type="submission" date="2011-05" db="EMBL/GenBank/DDBJ databases">
        <title>Whole genome sequence of Microlunatus phosphovorus NM-1.</title>
        <authorList>
            <person name="Hosoyama A."/>
            <person name="Sasaki K."/>
            <person name="Harada T."/>
            <person name="Igarashi R."/>
            <person name="Kawakoshi A."/>
            <person name="Sasagawa M."/>
            <person name="Fukada J."/>
            <person name="Nakamura S."/>
            <person name="Katano Y."/>
            <person name="Hanada S."/>
            <person name="Kamagata Y."/>
            <person name="Nakamura N."/>
            <person name="Yamazaki S."/>
            <person name="Fujita N."/>
        </authorList>
    </citation>
    <scope>NUCLEOTIDE SEQUENCE [LARGE SCALE GENOMIC DNA]</scope>
    <source>
        <strain evidence="3">ATCC 700054 / DSM 10555 / JCM 9379 / NBRC 101784 / NCIMB 13414 / VKM Ac-1990 / NM-1</strain>
    </source>
</reference>
<dbReference type="STRING" id="1032480.MLP_42370"/>
<gene>
    <name evidence="2" type="ordered locus">MLP_42370</name>
</gene>
<feature type="region of interest" description="Disordered" evidence="1">
    <location>
        <begin position="74"/>
        <end position="103"/>
    </location>
</feature>
<name>F5XSJ3_MICPN</name>
<sequence length="279" mass="30566">MDPSGDARAGAILAIQRGAGNQAVQRLVAGTTVHSKPKSEGDEDKERLKEELSIQRTVTPSAITLTLQRAAFNSTLNKPAPTRSNTASSTTKAKDPTFTGHAVEDKKRQRWTYELDTVEAEGTIQIVYFTADRYPAPTPEDDSGALTNVTSANVNTILKDFKDNRKGIPDHWSAYLAEDLHEDYHWKQEWLKLARKAMAKAESKIAKLKVDSATAATQADAEKVLEPQAKALFDAEMQAARTKWNAMGDSPGDPPYKAQAPAVDALAARVKAHKKAQKW</sequence>
<protein>
    <submittedName>
        <fullName evidence="2">Uncharacterized protein</fullName>
    </submittedName>
</protein>
<dbReference type="EMBL" id="AP012204">
    <property type="protein sequence ID" value="BAK37251.1"/>
    <property type="molecule type" value="Genomic_DNA"/>
</dbReference>
<dbReference type="HOGENOM" id="CLU_996821_0_0_11"/>
<proteinExistence type="predicted"/>
<feature type="compositionally biased region" description="Polar residues" evidence="1">
    <location>
        <begin position="74"/>
        <end position="91"/>
    </location>
</feature>
<evidence type="ECO:0000256" key="1">
    <source>
        <dbReference type="SAM" id="MobiDB-lite"/>
    </source>
</evidence>
<dbReference type="Proteomes" id="UP000007947">
    <property type="component" value="Chromosome"/>
</dbReference>
<organism evidence="2 3">
    <name type="scientific">Microlunatus phosphovorus (strain ATCC 700054 / DSM 10555 / JCM 9379 / NBRC 101784 / NCIMB 13414 / VKM Ac-1990 / NM-1)</name>
    <dbReference type="NCBI Taxonomy" id="1032480"/>
    <lineage>
        <taxon>Bacteria</taxon>
        <taxon>Bacillati</taxon>
        <taxon>Actinomycetota</taxon>
        <taxon>Actinomycetes</taxon>
        <taxon>Propionibacteriales</taxon>
        <taxon>Propionibacteriaceae</taxon>
        <taxon>Microlunatus</taxon>
    </lineage>
</organism>
<dbReference type="AlphaFoldDB" id="F5XSJ3"/>
<evidence type="ECO:0000313" key="2">
    <source>
        <dbReference type="EMBL" id="BAK37251.1"/>
    </source>
</evidence>
<keyword evidence="3" id="KW-1185">Reference proteome</keyword>
<dbReference type="KEGG" id="mph:MLP_42370"/>
<accession>F5XSJ3</accession>
<evidence type="ECO:0000313" key="3">
    <source>
        <dbReference type="Proteomes" id="UP000007947"/>
    </source>
</evidence>